<dbReference type="AlphaFoldDB" id="A0A1X1RW01"/>
<sequence>MYNIFVKCLVQTFMRKGPALIRRPFWSEPRTARVTNAVDRFTIQLHKVFSSQISDGSRNRIRLSRIVFVGIN</sequence>
<accession>A0A1X1RW01</accession>
<protein>
    <submittedName>
        <fullName evidence="1">Uncharacterized protein</fullName>
    </submittedName>
</protein>
<evidence type="ECO:0000313" key="2">
    <source>
        <dbReference type="Proteomes" id="UP000193907"/>
    </source>
</evidence>
<name>A0A1X1RW01_MYCCE</name>
<evidence type="ECO:0000313" key="1">
    <source>
        <dbReference type="EMBL" id="ORV18661.1"/>
    </source>
</evidence>
<dbReference type="Proteomes" id="UP000193907">
    <property type="component" value="Unassembled WGS sequence"/>
</dbReference>
<gene>
    <name evidence="1" type="ORF">AWB95_00025</name>
</gene>
<comment type="caution">
    <text evidence="1">The sequence shown here is derived from an EMBL/GenBank/DDBJ whole genome shotgun (WGS) entry which is preliminary data.</text>
</comment>
<dbReference type="EMBL" id="LQOM01000012">
    <property type="protein sequence ID" value="ORV18661.1"/>
    <property type="molecule type" value="Genomic_DNA"/>
</dbReference>
<reference evidence="1 2" key="1">
    <citation type="submission" date="2016-01" db="EMBL/GenBank/DDBJ databases">
        <title>The new phylogeny of the genus Mycobacterium.</title>
        <authorList>
            <person name="Tarcisio F."/>
            <person name="Conor M."/>
            <person name="Antonella G."/>
            <person name="Elisabetta G."/>
            <person name="Giulia F.S."/>
            <person name="Sara T."/>
            <person name="Anna F."/>
            <person name="Clotilde B."/>
            <person name="Roberto B."/>
            <person name="Veronica D.S."/>
            <person name="Fabio R."/>
            <person name="Monica P."/>
            <person name="Olivier J."/>
            <person name="Enrico T."/>
            <person name="Nicola S."/>
        </authorList>
    </citation>
    <scope>NUCLEOTIDE SEQUENCE [LARGE SCALE GENOMIC DNA]</scope>
    <source>
        <strain evidence="1 2">DSM 44243</strain>
    </source>
</reference>
<keyword evidence="2" id="KW-1185">Reference proteome</keyword>
<proteinExistence type="predicted"/>
<organism evidence="1 2">
    <name type="scientific">Mycobacterium celatum</name>
    <dbReference type="NCBI Taxonomy" id="28045"/>
    <lineage>
        <taxon>Bacteria</taxon>
        <taxon>Bacillati</taxon>
        <taxon>Actinomycetota</taxon>
        <taxon>Actinomycetes</taxon>
        <taxon>Mycobacteriales</taxon>
        <taxon>Mycobacteriaceae</taxon>
        <taxon>Mycobacterium</taxon>
    </lineage>
</organism>